<dbReference type="SMART" id="SM00458">
    <property type="entry name" value="RICIN"/>
    <property type="match status" value="1"/>
</dbReference>
<evidence type="ECO:0000313" key="4">
    <source>
        <dbReference type="Proteomes" id="UP000199501"/>
    </source>
</evidence>
<reference evidence="4" key="1">
    <citation type="submission" date="2016-10" db="EMBL/GenBank/DDBJ databases">
        <authorList>
            <person name="Varghese N."/>
            <person name="Submissions S."/>
        </authorList>
    </citation>
    <scope>NUCLEOTIDE SEQUENCE [LARGE SCALE GENOMIC DNA]</scope>
    <source>
        <strain evidence="4">IBRC-M 10403</strain>
    </source>
</reference>
<dbReference type="InterPro" id="IPR001387">
    <property type="entry name" value="Cro/C1-type_HTH"/>
</dbReference>
<evidence type="ECO:0000313" key="3">
    <source>
        <dbReference type="EMBL" id="SDD16803.1"/>
    </source>
</evidence>
<accession>A0A1G6SJ42</accession>
<proteinExistence type="predicted"/>
<dbReference type="Proteomes" id="UP000199501">
    <property type="component" value="Unassembled WGS sequence"/>
</dbReference>
<feature type="region of interest" description="Disordered" evidence="1">
    <location>
        <begin position="1"/>
        <end position="29"/>
    </location>
</feature>
<dbReference type="EMBL" id="FMZZ01000008">
    <property type="protein sequence ID" value="SDD16803.1"/>
    <property type="molecule type" value="Genomic_DNA"/>
</dbReference>
<dbReference type="PROSITE" id="PS50943">
    <property type="entry name" value="HTH_CROC1"/>
    <property type="match status" value="1"/>
</dbReference>
<feature type="domain" description="HTH cro/C1-type" evidence="2">
    <location>
        <begin position="41"/>
        <end position="101"/>
    </location>
</feature>
<dbReference type="AlphaFoldDB" id="A0A1G6SJ42"/>
<dbReference type="Pfam" id="PF00652">
    <property type="entry name" value="Ricin_B_lectin"/>
    <property type="match status" value="1"/>
</dbReference>
<name>A0A1G6SJ42_9PSEU</name>
<feature type="compositionally biased region" description="Basic and acidic residues" evidence="1">
    <location>
        <begin position="11"/>
        <end position="23"/>
    </location>
</feature>
<protein>
    <submittedName>
        <fullName evidence="3">Transcriptional regulator, contains XRE-family HTH domain</fullName>
    </submittedName>
</protein>
<evidence type="ECO:0000259" key="2">
    <source>
        <dbReference type="PROSITE" id="PS50943"/>
    </source>
</evidence>
<dbReference type="Gene3D" id="2.80.10.50">
    <property type="match status" value="1"/>
</dbReference>
<dbReference type="PROSITE" id="PS50231">
    <property type="entry name" value="RICIN_B_LECTIN"/>
    <property type="match status" value="1"/>
</dbReference>
<dbReference type="CDD" id="cd00161">
    <property type="entry name" value="beta-trefoil_Ricin-like"/>
    <property type="match status" value="1"/>
</dbReference>
<dbReference type="InterPro" id="IPR000772">
    <property type="entry name" value="Ricin_B_lectin"/>
</dbReference>
<evidence type="ECO:0000256" key="1">
    <source>
        <dbReference type="SAM" id="MobiDB-lite"/>
    </source>
</evidence>
<dbReference type="CDD" id="cd00093">
    <property type="entry name" value="HTH_XRE"/>
    <property type="match status" value="1"/>
</dbReference>
<keyword evidence="4" id="KW-1185">Reference proteome</keyword>
<dbReference type="SUPFAM" id="SSF50370">
    <property type="entry name" value="Ricin B-like lectins"/>
    <property type="match status" value="1"/>
</dbReference>
<dbReference type="Pfam" id="PF13560">
    <property type="entry name" value="HTH_31"/>
    <property type="match status" value="1"/>
</dbReference>
<dbReference type="InterPro" id="IPR035992">
    <property type="entry name" value="Ricin_B-like_lectins"/>
</dbReference>
<dbReference type="STRING" id="1271860.SAMN05216174_10810"/>
<dbReference type="InterPro" id="IPR010982">
    <property type="entry name" value="Lambda_DNA-bd_dom_sf"/>
</dbReference>
<feature type="compositionally biased region" description="Polar residues" evidence="1">
    <location>
        <begin position="1"/>
        <end position="10"/>
    </location>
</feature>
<organism evidence="3 4">
    <name type="scientific">Actinokineospora iranica</name>
    <dbReference type="NCBI Taxonomy" id="1271860"/>
    <lineage>
        <taxon>Bacteria</taxon>
        <taxon>Bacillati</taxon>
        <taxon>Actinomycetota</taxon>
        <taxon>Actinomycetes</taxon>
        <taxon>Pseudonocardiales</taxon>
        <taxon>Pseudonocardiaceae</taxon>
        <taxon>Actinokineospora</taxon>
    </lineage>
</organism>
<sequence>MLSVSVSLPSDRQRVDKWSGERVDAEEEPGITTLGELGGYLRALRKGQGLSQDNVSGRAARQHLKIRRERVSEIENAKREPPTERELLAILTALRRPAADIERLQAARARILGGESESPVEPTPARRKTRLLTVAAAVAIVAASVAVLWSSRGDEPVATPQPVAAWGAPPGALTPCETVDGQQHFECFLFSQGNPSYALDFYAHSYEVVIWERKPDNDTYAWSQRWQFWRIADRDAYLLRNPRTTQCLTALGPDLGMPLSITPCDPANPHQLWNRRDGTLKTQSGMCVDVPREQYRMGEKPYLYPCHGRANQVWLARHT</sequence>
<gene>
    <name evidence="3" type="ORF">SAMN05216174_10810</name>
</gene>
<dbReference type="Gene3D" id="1.10.260.40">
    <property type="entry name" value="lambda repressor-like DNA-binding domains"/>
    <property type="match status" value="1"/>
</dbReference>
<dbReference type="SUPFAM" id="SSF47413">
    <property type="entry name" value="lambda repressor-like DNA-binding domains"/>
    <property type="match status" value="1"/>
</dbReference>
<dbReference type="GO" id="GO:0003677">
    <property type="term" value="F:DNA binding"/>
    <property type="evidence" value="ECO:0007669"/>
    <property type="project" value="InterPro"/>
</dbReference>